<dbReference type="RefSeq" id="WP_146275769.1">
    <property type="nucleotide sequence ID" value="NZ_CP012750.1"/>
</dbReference>
<dbReference type="Proteomes" id="UP001060018">
    <property type="component" value="Chromosome"/>
</dbReference>
<feature type="transmembrane region" description="Helical" evidence="1">
    <location>
        <begin position="20"/>
        <end position="41"/>
    </location>
</feature>
<dbReference type="OrthoDB" id="4954817at2"/>
<reference evidence="3" key="2">
    <citation type="journal article" date="2022" name="Pest Manag. Sci.">
        <title>Glutamicibacter halophytocola-mediated host fitness of potato tuber moth on Solanaceae crops.</title>
        <authorList>
            <person name="Wang W."/>
            <person name="Xiao G."/>
            <person name="Du G."/>
            <person name="Chang L."/>
            <person name="Yang Y."/>
            <person name="Ye J."/>
            <person name="Chen B."/>
        </authorList>
    </citation>
    <scope>NUCLEOTIDE SEQUENCE</scope>
    <source>
        <strain evidence="3">S2</strain>
    </source>
</reference>
<feature type="transmembrane region" description="Helical" evidence="1">
    <location>
        <begin position="96"/>
        <end position="118"/>
    </location>
</feature>
<feature type="transmembrane region" description="Helical" evidence="1">
    <location>
        <begin position="53"/>
        <end position="76"/>
    </location>
</feature>
<dbReference type="EMBL" id="CP042260">
    <property type="protein sequence ID" value="QDY65948.1"/>
    <property type="molecule type" value="Genomic_DNA"/>
</dbReference>
<dbReference type="EMBL" id="CP102487">
    <property type="protein sequence ID" value="UUX58048.1"/>
    <property type="molecule type" value="Genomic_DNA"/>
</dbReference>
<sequence length="138" mass="15092">MKNPLLARRPDEPVPGGLLIAQVLWFLAGVLFLGFGGFLIYEHSDTASLNFGAVALALFFAVAGCACAVLGYRLFIGERSARANLTWLGVITALPLLLRFGRYSLLAAIIMFSVALMWTPSSNRYFKIVSPKPAKTRR</sequence>
<name>A0A5B8INQ3_9MICC</name>
<evidence type="ECO:0000313" key="5">
    <source>
        <dbReference type="Proteomes" id="UP001060018"/>
    </source>
</evidence>
<accession>A0A5B8INQ3</accession>
<organism evidence="3 5">
    <name type="scientific">Glutamicibacter halophytocola</name>
    <dbReference type="NCBI Taxonomy" id="1933880"/>
    <lineage>
        <taxon>Bacteria</taxon>
        <taxon>Bacillati</taxon>
        <taxon>Actinomycetota</taxon>
        <taxon>Actinomycetes</taxon>
        <taxon>Micrococcales</taxon>
        <taxon>Micrococcaceae</taxon>
        <taxon>Glutamicibacter</taxon>
    </lineage>
</organism>
<evidence type="ECO:0000256" key="1">
    <source>
        <dbReference type="SAM" id="Phobius"/>
    </source>
</evidence>
<proteinExistence type="predicted"/>
<keyword evidence="1" id="KW-0812">Transmembrane</keyword>
<keyword evidence="1" id="KW-0472">Membrane</keyword>
<evidence type="ECO:0000313" key="3">
    <source>
        <dbReference type="EMBL" id="UUX58048.1"/>
    </source>
</evidence>
<evidence type="ECO:0000313" key="2">
    <source>
        <dbReference type="EMBL" id="QDY65948.1"/>
    </source>
</evidence>
<dbReference type="Proteomes" id="UP000320717">
    <property type="component" value="Chromosome"/>
</dbReference>
<keyword evidence="4" id="KW-1185">Reference proteome</keyword>
<reference evidence="2 4" key="1">
    <citation type="submission" date="2019-07" db="EMBL/GenBank/DDBJ databases">
        <title>Complete Genome Sequence of drought tolerant Plant Growth-Promoting Rhizobacterium Glutamicibacter halophytocola DR408.</title>
        <authorList>
            <person name="Nishu S.D."/>
            <person name="Lee T.K."/>
        </authorList>
    </citation>
    <scope>NUCLEOTIDE SEQUENCE [LARGE SCALE GENOMIC DNA]</scope>
    <source>
        <strain evidence="2 4">DR408</strain>
    </source>
</reference>
<evidence type="ECO:0000313" key="4">
    <source>
        <dbReference type="Proteomes" id="UP000320717"/>
    </source>
</evidence>
<gene>
    <name evidence="2" type="ORF">FQA45_06295</name>
    <name evidence="3" type="ORF">NUH22_12115</name>
</gene>
<protein>
    <submittedName>
        <fullName evidence="3">Uncharacterized protein</fullName>
    </submittedName>
</protein>
<keyword evidence="1" id="KW-1133">Transmembrane helix</keyword>
<dbReference type="AlphaFoldDB" id="A0A5B8INQ3"/>